<dbReference type="Pfam" id="PF01477">
    <property type="entry name" value="PLAT"/>
    <property type="match status" value="1"/>
</dbReference>
<dbReference type="Pfam" id="PF20519">
    <property type="entry name" value="Polycystin_dom"/>
    <property type="match status" value="1"/>
</dbReference>
<evidence type="ECO:0000259" key="7">
    <source>
        <dbReference type="PROSITE" id="PS50095"/>
    </source>
</evidence>
<evidence type="ECO:0000256" key="5">
    <source>
        <dbReference type="ARBA" id="ARBA00023136"/>
    </source>
</evidence>
<evidence type="ECO:0000256" key="3">
    <source>
        <dbReference type="ARBA" id="ARBA00022692"/>
    </source>
</evidence>
<evidence type="ECO:0000313" key="9">
    <source>
        <dbReference type="Proteomes" id="UP001162480"/>
    </source>
</evidence>
<feature type="domain" description="PLAT" evidence="7">
    <location>
        <begin position="229"/>
        <end position="351"/>
    </location>
</feature>
<dbReference type="Proteomes" id="UP001162480">
    <property type="component" value="Chromosome 2"/>
</dbReference>
<evidence type="ECO:0000256" key="2">
    <source>
        <dbReference type="ARBA" id="ARBA00007200"/>
    </source>
</evidence>
<organism evidence="8 9">
    <name type="scientific">Octopus vulgaris</name>
    <name type="common">Common octopus</name>
    <dbReference type="NCBI Taxonomy" id="6645"/>
    <lineage>
        <taxon>Eukaryota</taxon>
        <taxon>Metazoa</taxon>
        <taxon>Spiralia</taxon>
        <taxon>Lophotrochozoa</taxon>
        <taxon>Mollusca</taxon>
        <taxon>Cephalopoda</taxon>
        <taxon>Coleoidea</taxon>
        <taxon>Octopodiformes</taxon>
        <taxon>Octopoda</taxon>
        <taxon>Incirrata</taxon>
        <taxon>Octopodidae</taxon>
        <taxon>Octopus</taxon>
    </lineage>
</organism>
<sequence>MRKSGIGCGPLSIQLTGSSGTQFENESNVMEALSTDEKFLTYDENMRSALITSPTLILSSERDKSEKTFVVEFKDKLSDMPYRKPKFVAEDQSFMFYHKFQYRSSTDYSCIKLQMEKKAILGYEVYFRLNSSPNNDTFDYRTAFNKDNLTSGDSYHFCVPVDTFEMNGTMYVGLRPFQLPGYESTNIFSKYAFKGFSVNCMAWNGTAWVNDTCKGNIWPLCDNKINDTNFYLITVFTGLKADSGTLSNICFILCGEKNTSATRCLNDGIHKGFPTGSLRKFLMSTSDSLGDLIYLRIWSDCSGYGLDSSWYLNKVEIMDTKTEKILEWGSTKSEYWLTSFAMSNLESFILIDPGKVKTVELYFDWMEKVVFPNFFPTASIFKKKMVSIEKMYISDGVNIKIGPARLRQLRVKKSENCDKSSLKIKSCNKGYNLLNELKDPYCLRWQPETVFGCPHNESVTNLTSDSWKYTPASKINGVPIIDELSATKWSTSALDQVTTPLVVSIIGPFKKAVRAEWEN</sequence>
<dbReference type="PROSITE" id="PS50095">
    <property type="entry name" value="PLAT"/>
    <property type="match status" value="1"/>
</dbReference>
<dbReference type="InterPro" id="IPR001024">
    <property type="entry name" value="PLAT/LH2_dom"/>
</dbReference>
<dbReference type="GO" id="GO:0050982">
    <property type="term" value="P:detection of mechanical stimulus"/>
    <property type="evidence" value="ECO:0007669"/>
    <property type="project" value="TreeGrafter"/>
</dbReference>
<dbReference type="AlphaFoldDB" id="A0AA36AN40"/>
<evidence type="ECO:0000256" key="1">
    <source>
        <dbReference type="ARBA" id="ARBA00004141"/>
    </source>
</evidence>
<comment type="subcellular location">
    <subcellularLocation>
        <location evidence="1">Membrane</location>
        <topology evidence="1">Multi-pass membrane protein</topology>
    </subcellularLocation>
</comment>
<keyword evidence="5" id="KW-0472">Membrane</keyword>
<keyword evidence="9" id="KW-1185">Reference proteome</keyword>
<dbReference type="PANTHER" id="PTHR10877:SF194">
    <property type="entry name" value="LOCATION OF VULVA DEFECTIVE 1"/>
    <property type="match status" value="1"/>
</dbReference>
<dbReference type="InterPro" id="IPR051223">
    <property type="entry name" value="Polycystin"/>
</dbReference>
<reference evidence="8" key="1">
    <citation type="submission" date="2023-08" db="EMBL/GenBank/DDBJ databases">
        <authorList>
            <person name="Alioto T."/>
            <person name="Alioto T."/>
            <person name="Gomez Garrido J."/>
        </authorList>
    </citation>
    <scope>NUCLEOTIDE SEQUENCE</scope>
</reference>
<proteinExistence type="inferred from homology"/>
<accession>A0AA36AN40</accession>
<protein>
    <submittedName>
        <fullName evidence="8">Kidney disease 1-like 2</fullName>
    </submittedName>
</protein>
<dbReference type="InterPro" id="IPR036392">
    <property type="entry name" value="PLAT/LH2_dom_sf"/>
</dbReference>
<dbReference type="GO" id="GO:0005262">
    <property type="term" value="F:calcium channel activity"/>
    <property type="evidence" value="ECO:0007669"/>
    <property type="project" value="TreeGrafter"/>
</dbReference>
<name>A0AA36AN40_OCTVU</name>
<dbReference type="SUPFAM" id="SSF49723">
    <property type="entry name" value="Lipase/lipooxygenase domain (PLAT/LH2 domain)"/>
    <property type="match status" value="1"/>
</dbReference>
<evidence type="ECO:0000313" key="8">
    <source>
        <dbReference type="EMBL" id="CAI9718481.1"/>
    </source>
</evidence>
<evidence type="ECO:0000256" key="6">
    <source>
        <dbReference type="PROSITE-ProRule" id="PRU00152"/>
    </source>
</evidence>
<dbReference type="Gene3D" id="2.60.60.20">
    <property type="entry name" value="PLAT/LH2 domain"/>
    <property type="match status" value="1"/>
</dbReference>
<dbReference type="GO" id="GO:0016020">
    <property type="term" value="C:membrane"/>
    <property type="evidence" value="ECO:0007669"/>
    <property type="project" value="UniProtKB-SubCell"/>
</dbReference>
<gene>
    <name evidence="8" type="ORF">OCTVUL_1B007451</name>
</gene>
<comment type="caution">
    <text evidence="6">Lacks conserved residue(s) required for the propagation of feature annotation.</text>
</comment>
<keyword evidence="4" id="KW-1133">Transmembrane helix</keyword>
<keyword evidence="3" id="KW-0812">Transmembrane</keyword>
<dbReference type="PANTHER" id="PTHR10877">
    <property type="entry name" value="POLYCYSTIN FAMILY MEMBER"/>
    <property type="match status" value="1"/>
</dbReference>
<dbReference type="InterPro" id="IPR046791">
    <property type="entry name" value="Polycystin_dom"/>
</dbReference>
<evidence type="ECO:0000256" key="4">
    <source>
        <dbReference type="ARBA" id="ARBA00022989"/>
    </source>
</evidence>
<dbReference type="EMBL" id="OX597815">
    <property type="protein sequence ID" value="CAI9718481.1"/>
    <property type="molecule type" value="Genomic_DNA"/>
</dbReference>
<comment type="similarity">
    <text evidence="2">Belongs to the polycystin family.</text>
</comment>